<evidence type="ECO:0000259" key="8">
    <source>
        <dbReference type="PROSITE" id="PS50928"/>
    </source>
</evidence>
<comment type="subcellular location">
    <subcellularLocation>
        <location evidence="1 7">Cell membrane</location>
        <topology evidence="1 7">Multi-pass membrane protein</topology>
    </subcellularLocation>
</comment>
<gene>
    <name evidence="9" type="ORF">EAS64_21235</name>
</gene>
<dbReference type="AlphaFoldDB" id="A0A6P2BXJ2"/>
<proteinExistence type="inferred from homology"/>
<feature type="transmembrane region" description="Helical" evidence="7">
    <location>
        <begin position="83"/>
        <end position="106"/>
    </location>
</feature>
<dbReference type="GO" id="GO:0005886">
    <property type="term" value="C:plasma membrane"/>
    <property type="evidence" value="ECO:0007669"/>
    <property type="project" value="UniProtKB-SubCell"/>
</dbReference>
<comment type="caution">
    <text evidence="9">The sequence shown here is derived from an EMBL/GenBank/DDBJ whole genome shotgun (WGS) entry which is preliminary data.</text>
</comment>
<evidence type="ECO:0000256" key="5">
    <source>
        <dbReference type="ARBA" id="ARBA00022989"/>
    </source>
</evidence>
<sequence>MSQTPKKRTAPRVAPYAFVTPAVVLYALVLLIPIGYTLYLSVEKTQVSGLGLGTGARKQVFAGLSNYASALTDAAFLSSLLRVVVYSLILVPVMLGLALLFALLLDARRVRFQQFSRLAIFLPYAVPIVISSLLWGFLYLPTVSPFPAILSKFGLSMPDLFTTHVALLSVANVGVWGGTGFNMIVMYTALRAVPSELYEAARIDGASQRAVALRIKIPMIAPALVLTGVFSIIATLQVFSEPETLAPLTNTISPQWMPLMRVYDLAFNDNNSYEAAALSVIIAAVMFVGSFFLLRVSNKRVFQGR</sequence>
<evidence type="ECO:0000256" key="2">
    <source>
        <dbReference type="ARBA" id="ARBA00022448"/>
    </source>
</evidence>
<evidence type="ECO:0000256" key="1">
    <source>
        <dbReference type="ARBA" id="ARBA00004651"/>
    </source>
</evidence>
<dbReference type="Gene3D" id="1.10.3720.10">
    <property type="entry name" value="MetI-like"/>
    <property type="match status" value="1"/>
</dbReference>
<feature type="domain" description="ABC transmembrane type-1" evidence="8">
    <location>
        <begin position="80"/>
        <end position="293"/>
    </location>
</feature>
<name>A0A6P2BXJ2_9ACTN</name>
<feature type="transmembrane region" description="Helical" evidence="7">
    <location>
        <begin position="160"/>
        <end position="185"/>
    </location>
</feature>
<dbReference type="SUPFAM" id="SSF161098">
    <property type="entry name" value="MetI-like"/>
    <property type="match status" value="1"/>
</dbReference>
<keyword evidence="5 7" id="KW-1133">Transmembrane helix</keyword>
<comment type="similarity">
    <text evidence="7">Belongs to the binding-protein-dependent transport system permease family.</text>
</comment>
<dbReference type="GO" id="GO:0055085">
    <property type="term" value="P:transmembrane transport"/>
    <property type="evidence" value="ECO:0007669"/>
    <property type="project" value="InterPro"/>
</dbReference>
<feature type="transmembrane region" description="Helical" evidence="7">
    <location>
        <begin position="275"/>
        <end position="296"/>
    </location>
</feature>
<evidence type="ECO:0000313" key="9">
    <source>
        <dbReference type="EMBL" id="TVZ02991.1"/>
    </source>
</evidence>
<feature type="transmembrane region" description="Helical" evidence="7">
    <location>
        <begin position="118"/>
        <end position="140"/>
    </location>
</feature>
<evidence type="ECO:0000256" key="6">
    <source>
        <dbReference type="ARBA" id="ARBA00023136"/>
    </source>
</evidence>
<dbReference type="PANTHER" id="PTHR30193">
    <property type="entry name" value="ABC TRANSPORTER PERMEASE PROTEIN"/>
    <property type="match status" value="1"/>
</dbReference>
<accession>A0A6P2BXJ2</accession>
<evidence type="ECO:0000313" key="10">
    <source>
        <dbReference type="Proteomes" id="UP000460272"/>
    </source>
</evidence>
<evidence type="ECO:0000256" key="3">
    <source>
        <dbReference type="ARBA" id="ARBA00022475"/>
    </source>
</evidence>
<dbReference type="InterPro" id="IPR051393">
    <property type="entry name" value="ABC_transporter_permease"/>
</dbReference>
<dbReference type="Pfam" id="PF00528">
    <property type="entry name" value="BPD_transp_1"/>
    <property type="match status" value="1"/>
</dbReference>
<keyword evidence="3" id="KW-1003">Cell membrane</keyword>
<keyword evidence="4 7" id="KW-0812">Transmembrane</keyword>
<protein>
    <submittedName>
        <fullName evidence="9">Sugar ABC transporter permease</fullName>
    </submittedName>
</protein>
<keyword evidence="10" id="KW-1185">Reference proteome</keyword>
<reference evidence="9 10" key="1">
    <citation type="submission" date="2018-11" db="EMBL/GenBank/DDBJ databases">
        <title>Trebonia kvetii gen.nov., sp.nov., a novel acidophilic actinobacterium, and proposal of the new actinobacterial family Treboniaceae fam. nov.</title>
        <authorList>
            <person name="Rapoport D."/>
            <person name="Sagova-Mareckova M."/>
            <person name="Sedlacek I."/>
            <person name="Provaznik J."/>
            <person name="Kralova S."/>
            <person name="Pavlinic D."/>
            <person name="Benes V."/>
            <person name="Kopecky J."/>
        </authorList>
    </citation>
    <scope>NUCLEOTIDE SEQUENCE [LARGE SCALE GENOMIC DNA]</scope>
    <source>
        <strain evidence="9 10">15Tr583</strain>
    </source>
</reference>
<dbReference type="Proteomes" id="UP000460272">
    <property type="component" value="Unassembled WGS sequence"/>
</dbReference>
<dbReference type="CDD" id="cd06261">
    <property type="entry name" value="TM_PBP2"/>
    <property type="match status" value="1"/>
</dbReference>
<dbReference type="InterPro" id="IPR000515">
    <property type="entry name" value="MetI-like"/>
</dbReference>
<feature type="transmembrane region" description="Helical" evidence="7">
    <location>
        <begin position="16"/>
        <end position="39"/>
    </location>
</feature>
<evidence type="ECO:0000256" key="7">
    <source>
        <dbReference type="RuleBase" id="RU363032"/>
    </source>
</evidence>
<dbReference type="InterPro" id="IPR035906">
    <property type="entry name" value="MetI-like_sf"/>
</dbReference>
<dbReference type="PANTHER" id="PTHR30193:SF41">
    <property type="entry name" value="DIACETYLCHITOBIOSE UPTAKE SYSTEM PERMEASE PROTEIN NGCF"/>
    <property type="match status" value="1"/>
</dbReference>
<dbReference type="OrthoDB" id="9804439at2"/>
<organism evidence="9 10">
    <name type="scientific">Trebonia kvetii</name>
    <dbReference type="NCBI Taxonomy" id="2480626"/>
    <lineage>
        <taxon>Bacteria</taxon>
        <taxon>Bacillati</taxon>
        <taxon>Actinomycetota</taxon>
        <taxon>Actinomycetes</taxon>
        <taxon>Streptosporangiales</taxon>
        <taxon>Treboniaceae</taxon>
        <taxon>Trebonia</taxon>
    </lineage>
</organism>
<dbReference type="EMBL" id="RPFW01000004">
    <property type="protein sequence ID" value="TVZ02991.1"/>
    <property type="molecule type" value="Genomic_DNA"/>
</dbReference>
<dbReference type="PROSITE" id="PS50928">
    <property type="entry name" value="ABC_TM1"/>
    <property type="match status" value="1"/>
</dbReference>
<evidence type="ECO:0000256" key="4">
    <source>
        <dbReference type="ARBA" id="ARBA00022692"/>
    </source>
</evidence>
<feature type="transmembrane region" description="Helical" evidence="7">
    <location>
        <begin position="219"/>
        <end position="239"/>
    </location>
</feature>
<keyword evidence="6 7" id="KW-0472">Membrane</keyword>
<keyword evidence="2 7" id="KW-0813">Transport</keyword>